<evidence type="ECO:0000256" key="10">
    <source>
        <dbReference type="RuleBase" id="RU004135"/>
    </source>
</evidence>
<dbReference type="GO" id="GO:0004326">
    <property type="term" value="F:tetrahydrofolylpolyglutamate synthase activity"/>
    <property type="evidence" value="ECO:0007669"/>
    <property type="project" value="InterPro"/>
</dbReference>
<comment type="function">
    <text evidence="9">Catalyzes the addition of meso-diaminopimelic acid to the nucleotide precursor UDP-N-acetylmuramoyl-L-alanyl-D-glutamate (UMAG) in the biosynthesis of bacterial cell-wall peptidoglycan.</text>
</comment>
<protein>
    <recommendedName>
        <fullName evidence="9">UDP-N-acetylmuramoyl-L-alanyl-D-glutamate--2,6-diaminopimelate ligase</fullName>
        <ecNumber evidence="9">6.3.2.13</ecNumber>
    </recommendedName>
    <alternativeName>
        <fullName evidence="9">Meso-A2pm-adding enzyme</fullName>
    </alternativeName>
    <alternativeName>
        <fullName evidence="9">Meso-diaminopimelate-adding enzyme</fullName>
    </alternativeName>
    <alternativeName>
        <fullName evidence="9">UDP-MurNAc-L-Ala-D-Glu:meso-diaminopimelate ligase</fullName>
    </alternativeName>
    <alternativeName>
        <fullName evidence="9">UDP-MurNAc-tripeptide synthetase</fullName>
    </alternativeName>
    <alternativeName>
        <fullName evidence="9">UDP-N-acetylmuramyl-tripeptide synthetase</fullName>
    </alternativeName>
</protein>
<dbReference type="InterPro" id="IPR005761">
    <property type="entry name" value="UDP-N-AcMur-Glu-dNH2Pim_ligase"/>
</dbReference>
<reference evidence="13 15" key="3">
    <citation type="journal article" date="2024" name="Syst. Appl. Microbiol.">
        <title>Helicobacter cappadocius sp. nov., from lizards: The first psychrotrophic Helicobacter species.</title>
        <authorList>
            <person name="Aydin F."/>
            <person name="Tarhane S."/>
            <person name="Karakaya E."/>
            <person name="Abay S."/>
            <person name="Kayman T."/>
            <person name="Guran O."/>
            <person name="Bozkurt E."/>
            <person name="Uzum N."/>
            <person name="Avci A."/>
            <person name="Olgun K."/>
            <person name="Jablonski D."/>
            <person name="Guran C."/>
            <person name="Burcin Saticioglu I."/>
        </authorList>
    </citation>
    <scope>NUCLEOTIDE SEQUENCE [LARGE SCALE GENOMIC DNA]</scope>
    <source>
        <strain evidence="13">Faydin-H75</strain>
        <strain evidence="15">faydin-H76</strain>
    </source>
</reference>
<name>A0AA90TFI5_9HELI</name>
<accession>A0AA90TFI5</accession>
<dbReference type="InterPro" id="IPR018109">
    <property type="entry name" value="Folylpolyglutamate_synth_CS"/>
</dbReference>
<comment type="cofactor">
    <cofactor evidence="9">
        <name>Mg(2+)</name>
        <dbReference type="ChEBI" id="CHEBI:18420"/>
    </cofactor>
</comment>
<dbReference type="SUPFAM" id="SSF53623">
    <property type="entry name" value="MurD-like peptide ligases, catalytic domain"/>
    <property type="match status" value="1"/>
</dbReference>
<organism evidence="14 15">
    <name type="scientific">Helicobacter cappadocius</name>
    <dbReference type="NCBI Taxonomy" id="3063998"/>
    <lineage>
        <taxon>Bacteria</taxon>
        <taxon>Pseudomonadati</taxon>
        <taxon>Campylobacterota</taxon>
        <taxon>Epsilonproteobacteria</taxon>
        <taxon>Campylobacterales</taxon>
        <taxon>Helicobacteraceae</taxon>
        <taxon>Helicobacter</taxon>
    </lineage>
</organism>
<dbReference type="GO" id="GO:0008360">
    <property type="term" value="P:regulation of cell shape"/>
    <property type="evidence" value="ECO:0007669"/>
    <property type="project" value="UniProtKB-KW"/>
</dbReference>
<dbReference type="Pfam" id="PF02875">
    <property type="entry name" value="Mur_ligase_C"/>
    <property type="match status" value="1"/>
</dbReference>
<feature type="binding site" evidence="9">
    <location>
        <position position="415"/>
    </location>
    <ligand>
        <name>meso-2,6-diaminopimelate</name>
        <dbReference type="ChEBI" id="CHEBI:57791"/>
    </ligand>
</feature>
<reference evidence="14 16" key="1">
    <citation type="submission" date="2023-07" db="EMBL/GenBank/DDBJ databases">
        <title>Unpublished Manusciprt.</title>
        <authorList>
            <person name="Aydin F."/>
            <person name="Tarhane S."/>
            <person name="Saticioglu I.B."/>
            <person name="Karakaya E."/>
            <person name="Abay S."/>
            <person name="Guran O."/>
            <person name="Bozkurt E."/>
            <person name="Uzum N."/>
            <person name="Olgun K."/>
            <person name="Jablonski D."/>
        </authorList>
    </citation>
    <scope>NUCLEOTIDE SEQUENCE</scope>
    <source>
        <strain evidence="16">faydin-H75</strain>
        <strain evidence="14">Faydin-H76</strain>
    </source>
</reference>
<evidence type="ECO:0000313" key="15">
    <source>
        <dbReference type="Proteomes" id="UP001177258"/>
    </source>
</evidence>
<comment type="caution">
    <text evidence="9">Lacks conserved residue(s) required for the propagation of feature annotation.</text>
</comment>
<feature type="modified residue" description="N6-carboxylysine" evidence="9">
    <location>
        <position position="183"/>
    </location>
</feature>
<keyword evidence="3 9" id="KW-0436">Ligase</keyword>
<evidence type="ECO:0000313" key="14">
    <source>
        <dbReference type="EMBL" id="MDP2539675.1"/>
    </source>
</evidence>
<evidence type="ECO:0000259" key="12">
    <source>
        <dbReference type="Pfam" id="PF08245"/>
    </source>
</evidence>
<proteinExistence type="inferred from homology"/>
<dbReference type="PANTHER" id="PTHR23135:SF4">
    <property type="entry name" value="UDP-N-ACETYLMURAMOYL-L-ALANYL-D-GLUTAMATE--2,6-DIAMINOPIMELATE LIGASE MURE HOMOLOG, CHLOROPLASTIC"/>
    <property type="match status" value="1"/>
</dbReference>
<gene>
    <name evidence="9" type="primary">murE</name>
    <name evidence="13" type="ORF">Q5I04_07470</name>
    <name evidence="14" type="ORF">Q5I06_07800</name>
</gene>
<comment type="pathway">
    <text evidence="9 10">Cell wall biogenesis; peptidoglycan biosynthesis.</text>
</comment>
<dbReference type="NCBIfam" id="NF001126">
    <property type="entry name" value="PRK00139.1-4"/>
    <property type="match status" value="1"/>
</dbReference>
<dbReference type="GO" id="GO:0051301">
    <property type="term" value="P:cell division"/>
    <property type="evidence" value="ECO:0007669"/>
    <property type="project" value="UniProtKB-KW"/>
</dbReference>
<feature type="binding site" evidence="9">
    <location>
        <position position="21"/>
    </location>
    <ligand>
        <name>UDP-N-acetyl-alpha-D-muramoyl-L-alanyl-D-glutamate</name>
        <dbReference type="ChEBI" id="CHEBI:83900"/>
    </ligand>
</feature>
<dbReference type="SUPFAM" id="SSF53244">
    <property type="entry name" value="MurD-like peptide ligases, peptide-binding domain"/>
    <property type="match status" value="1"/>
</dbReference>
<dbReference type="PROSITE" id="PS01011">
    <property type="entry name" value="FOLYLPOLYGLU_SYNT_1"/>
    <property type="match status" value="1"/>
</dbReference>
<keyword evidence="4 9" id="KW-0547">Nucleotide-binding</keyword>
<comment type="subcellular location">
    <subcellularLocation>
        <location evidence="9 10">Cytoplasm</location>
    </subcellularLocation>
</comment>
<dbReference type="InterPro" id="IPR004101">
    <property type="entry name" value="Mur_ligase_C"/>
</dbReference>
<evidence type="ECO:0000256" key="5">
    <source>
        <dbReference type="ARBA" id="ARBA00022840"/>
    </source>
</evidence>
<dbReference type="GO" id="GO:0005737">
    <property type="term" value="C:cytoplasm"/>
    <property type="evidence" value="ECO:0007669"/>
    <property type="project" value="UniProtKB-SubCell"/>
</dbReference>
<dbReference type="AlphaFoldDB" id="A0AA90TFI5"/>
<sequence length="448" mass="50952">MKIQKRIEYNGKIYNFLSDDSRDVINNSDSLFVHTKQNSSFVNEVKKHKLDILQARDLKKYFKMTPKIIGITGTNGKTTTAAIIYSILLDMGYLVALLGTRGFFINDKEIKPKGLTTPSILELYEDIEHAAQLECEYFVMEVSSHAIEQERIEGLDFLAKILTNITSDHLDYHKTLEEYIRIKNSFFADEGIKIINRDENKALYNPINSYSYAINSKANLCVSAYSPKKGIHAHIIWRESLRENHFEETFVDSSLYGVHNLYNILGAITCVKIITQRPLEEIATKLENFAGVSGRMEVVSQSPLIIVDFAHTHDGMKQIFESFKSKNISVVFGAGGDRDKSKRSKMGECASSYAQKIYITSDNPRSEDPQSIIEDILKGIPENLAHPIITTIDRKKAIQKAIDDLEDNDVLLVLGKGDETYQIIGNQKIHFDDREIIREYLNPRKGIK</sequence>
<comment type="similarity">
    <text evidence="1 9">Belongs to the MurCDEF family. MurE subfamily.</text>
</comment>
<dbReference type="InterPro" id="IPR013221">
    <property type="entry name" value="Mur_ligase_cen"/>
</dbReference>
<keyword evidence="2 9" id="KW-0963">Cytoplasm</keyword>
<dbReference type="Gene3D" id="3.40.1190.10">
    <property type="entry name" value="Mur-like, catalytic domain"/>
    <property type="match status" value="1"/>
</dbReference>
<feature type="binding site" evidence="9">
    <location>
        <position position="338"/>
    </location>
    <ligand>
        <name>meso-2,6-diaminopimelate</name>
        <dbReference type="ChEBI" id="CHEBI:57791"/>
    </ligand>
</feature>
<evidence type="ECO:0000256" key="7">
    <source>
        <dbReference type="ARBA" id="ARBA00022984"/>
    </source>
</evidence>
<evidence type="ECO:0000256" key="9">
    <source>
        <dbReference type="HAMAP-Rule" id="MF_00208"/>
    </source>
</evidence>
<feature type="binding site" evidence="9">
    <location>
        <position position="143"/>
    </location>
    <ligand>
        <name>UDP-N-acetyl-alpha-D-muramoyl-L-alanyl-D-glutamate</name>
        <dbReference type="ChEBI" id="CHEBI:83900"/>
    </ligand>
</feature>
<evidence type="ECO:0000256" key="8">
    <source>
        <dbReference type="ARBA" id="ARBA00023316"/>
    </source>
</evidence>
<feature type="binding site" evidence="9">
    <location>
        <begin position="116"/>
        <end position="117"/>
    </location>
    <ligand>
        <name>UDP-N-acetyl-alpha-D-muramoyl-L-alanyl-D-glutamate</name>
        <dbReference type="ChEBI" id="CHEBI:83900"/>
    </ligand>
</feature>
<keyword evidence="9" id="KW-0460">Magnesium</keyword>
<keyword evidence="9 10" id="KW-0132">Cell division</keyword>
<dbReference type="GO" id="GO:0071555">
    <property type="term" value="P:cell wall organization"/>
    <property type="evidence" value="ECO:0007669"/>
    <property type="project" value="UniProtKB-KW"/>
</dbReference>
<dbReference type="HAMAP" id="MF_00208">
    <property type="entry name" value="MurE"/>
    <property type="match status" value="1"/>
</dbReference>
<dbReference type="GO" id="GO:0008765">
    <property type="term" value="F:UDP-N-acetylmuramoylalanyl-D-glutamate-2,6-diaminopimelate ligase activity"/>
    <property type="evidence" value="ECO:0007669"/>
    <property type="project" value="UniProtKB-UniRule"/>
</dbReference>
<feature type="short sequence motif" description="Meso-diaminopimelate recognition motif" evidence="9">
    <location>
        <begin position="362"/>
        <end position="365"/>
    </location>
</feature>
<keyword evidence="16" id="KW-1185">Reference proteome</keyword>
<dbReference type="Proteomes" id="UP001177258">
    <property type="component" value="Unassembled WGS sequence"/>
</dbReference>
<feature type="binding site" evidence="9">
    <location>
        <position position="151"/>
    </location>
    <ligand>
        <name>UDP-N-acetyl-alpha-D-muramoyl-L-alanyl-D-glutamate</name>
        <dbReference type="ChEBI" id="CHEBI:83900"/>
    </ligand>
</feature>
<evidence type="ECO:0000256" key="6">
    <source>
        <dbReference type="ARBA" id="ARBA00022960"/>
    </source>
</evidence>
<keyword evidence="8 9" id="KW-0961">Cell wall biogenesis/degradation</keyword>
<keyword evidence="7 9" id="KW-0573">Peptidoglycan synthesis</keyword>
<evidence type="ECO:0000256" key="4">
    <source>
        <dbReference type="ARBA" id="ARBA00022741"/>
    </source>
</evidence>
<comment type="PTM">
    <text evidence="9">Carboxylation is probably crucial for Mg(2+) binding and, consequently, for the gamma-phosphate positioning of ATP.</text>
</comment>
<dbReference type="NCBIfam" id="TIGR01085">
    <property type="entry name" value="murE"/>
    <property type="match status" value="1"/>
</dbReference>
<dbReference type="InterPro" id="IPR036615">
    <property type="entry name" value="Mur_ligase_C_dom_sf"/>
</dbReference>
<evidence type="ECO:0000313" key="16">
    <source>
        <dbReference type="Proteomes" id="UP001240777"/>
    </source>
</evidence>
<dbReference type="Pfam" id="PF08245">
    <property type="entry name" value="Mur_ligase_M"/>
    <property type="match status" value="1"/>
</dbReference>
<evidence type="ECO:0000313" key="13">
    <source>
        <dbReference type="EMBL" id="MDO7253747.1"/>
    </source>
</evidence>
<keyword evidence="9 10" id="KW-0131">Cell cycle</keyword>
<evidence type="ECO:0000259" key="11">
    <source>
        <dbReference type="Pfam" id="PF02875"/>
    </source>
</evidence>
<comment type="catalytic activity">
    <reaction evidence="9">
        <text>UDP-N-acetyl-alpha-D-muramoyl-L-alanyl-D-glutamate + meso-2,6-diaminopimelate + ATP = UDP-N-acetyl-alpha-D-muramoyl-L-alanyl-gamma-D-glutamyl-meso-2,6-diaminopimelate + ADP + phosphate + H(+)</text>
        <dbReference type="Rhea" id="RHEA:23676"/>
        <dbReference type="ChEBI" id="CHEBI:15378"/>
        <dbReference type="ChEBI" id="CHEBI:30616"/>
        <dbReference type="ChEBI" id="CHEBI:43474"/>
        <dbReference type="ChEBI" id="CHEBI:57791"/>
        <dbReference type="ChEBI" id="CHEBI:83900"/>
        <dbReference type="ChEBI" id="CHEBI:83905"/>
        <dbReference type="ChEBI" id="CHEBI:456216"/>
        <dbReference type="EC" id="6.3.2.13"/>
    </reaction>
</comment>
<dbReference type="EMBL" id="JAUPEV010000013">
    <property type="protein sequence ID" value="MDO7253747.1"/>
    <property type="molecule type" value="Genomic_DNA"/>
</dbReference>
<dbReference type="RefSeq" id="WP_305517587.1">
    <property type="nucleotide sequence ID" value="NZ_JAUPEV010000013.1"/>
</dbReference>
<dbReference type="Proteomes" id="UP001240777">
    <property type="component" value="Unassembled WGS sequence"/>
</dbReference>
<evidence type="ECO:0000256" key="3">
    <source>
        <dbReference type="ARBA" id="ARBA00022598"/>
    </source>
</evidence>
<dbReference type="Gene3D" id="3.90.190.20">
    <property type="entry name" value="Mur ligase, C-terminal domain"/>
    <property type="match status" value="1"/>
</dbReference>
<comment type="caution">
    <text evidence="14">The sequence shown here is derived from an EMBL/GenBank/DDBJ whole genome shotgun (WGS) entry which is preliminary data.</text>
</comment>
<feature type="binding site" evidence="9">
    <location>
        <position position="149"/>
    </location>
    <ligand>
        <name>UDP-N-acetyl-alpha-D-muramoyl-L-alanyl-D-glutamate</name>
        <dbReference type="ChEBI" id="CHEBI:83900"/>
    </ligand>
</feature>
<evidence type="ECO:0000256" key="2">
    <source>
        <dbReference type="ARBA" id="ARBA00022490"/>
    </source>
</evidence>
<keyword evidence="6 9" id="KW-0133">Cell shape</keyword>
<feature type="domain" description="Mur ligase central" evidence="12">
    <location>
        <begin position="71"/>
        <end position="270"/>
    </location>
</feature>
<dbReference type="GO" id="GO:0009252">
    <property type="term" value="P:peptidoglycan biosynthetic process"/>
    <property type="evidence" value="ECO:0007669"/>
    <property type="project" value="UniProtKB-UniRule"/>
</dbReference>
<dbReference type="PANTHER" id="PTHR23135">
    <property type="entry name" value="MUR LIGASE FAMILY MEMBER"/>
    <property type="match status" value="1"/>
</dbReference>
<feature type="binding site" evidence="9">
    <location>
        <begin position="73"/>
        <end position="79"/>
    </location>
    <ligand>
        <name>ATP</name>
        <dbReference type="ChEBI" id="CHEBI:30616"/>
    </ligand>
</feature>
<dbReference type="GO" id="GO:0005524">
    <property type="term" value="F:ATP binding"/>
    <property type="evidence" value="ECO:0007669"/>
    <property type="project" value="UniProtKB-UniRule"/>
</dbReference>
<reference evidence="13" key="2">
    <citation type="submission" date="2023-07" db="EMBL/GenBank/DDBJ databases">
        <authorList>
            <person name="Aydin F."/>
            <person name="Tarhane S."/>
            <person name="Saticioglu I.B."/>
            <person name="Karakaya E."/>
            <person name="Abay S."/>
            <person name="Guran O."/>
            <person name="Bozkurt E."/>
            <person name="Uzum N."/>
            <person name="Olgun K."/>
            <person name="Jablonski D."/>
        </authorList>
    </citation>
    <scope>NUCLEOTIDE SEQUENCE</scope>
    <source>
        <strain evidence="13">Faydin-H75</strain>
    </source>
</reference>
<dbReference type="InterPro" id="IPR036565">
    <property type="entry name" value="Mur-like_cat_sf"/>
</dbReference>
<feature type="domain" description="Mur ligase C-terminal" evidence="11">
    <location>
        <begin position="294"/>
        <end position="417"/>
    </location>
</feature>
<evidence type="ECO:0000256" key="1">
    <source>
        <dbReference type="ARBA" id="ARBA00005898"/>
    </source>
</evidence>
<dbReference type="EC" id="6.3.2.13" evidence="9"/>
<dbReference type="EMBL" id="JAUYZK010000013">
    <property type="protein sequence ID" value="MDP2539675.1"/>
    <property type="molecule type" value="Genomic_DNA"/>
</dbReference>
<dbReference type="GO" id="GO:0000287">
    <property type="term" value="F:magnesium ion binding"/>
    <property type="evidence" value="ECO:0007669"/>
    <property type="project" value="UniProtKB-UniRule"/>
</dbReference>
<feature type="binding site" evidence="9">
    <location>
        <position position="419"/>
    </location>
    <ligand>
        <name>meso-2,6-diaminopimelate</name>
        <dbReference type="ChEBI" id="CHEBI:57791"/>
    </ligand>
</feature>
<keyword evidence="5 9" id="KW-0067">ATP-binding</keyword>
<feature type="binding site" evidence="9">
    <location>
        <begin position="362"/>
        <end position="365"/>
    </location>
    <ligand>
        <name>meso-2,6-diaminopimelate</name>
        <dbReference type="ChEBI" id="CHEBI:57791"/>
    </ligand>
</feature>